<feature type="domain" description="ANTAR" evidence="1">
    <location>
        <begin position="162"/>
        <end position="223"/>
    </location>
</feature>
<name>A0ABP9PMG7_9PSEU</name>
<dbReference type="RefSeq" id="WP_185064862.1">
    <property type="nucleotide sequence ID" value="NZ_BAABJP010000003.1"/>
</dbReference>
<dbReference type="Pfam" id="PF03861">
    <property type="entry name" value="ANTAR"/>
    <property type="match status" value="1"/>
</dbReference>
<dbReference type="InterPro" id="IPR005561">
    <property type="entry name" value="ANTAR"/>
</dbReference>
<evidence type="ECO:0000259" key="1">
    <source>
        <dbReference type="PROSITE" id="PS50921"/>
    </source>
</evidence>
<gene>
    <name evidence="2" type="ORF">GCM10023321_08540</name>
</gene>
<dbReference type="PROSITE" id="PS50921">
    <property type="entry name" value="ANTAR"/>
    <property type="match status" value="1"/>
</dbReference>
<protein>
    <submittedName>
        <fullName evidence="2">ANTAR domain-containing protein</fullName>
    </submittedName>
</protein>
<dbReference type="SUPFAM" id="SSF52172">
    <property type="entry name" value="CheY-like"/>
    <property type="match status" value="1"/>
</dbReference>
<dbReference type="SMART" id="SM01012">
    <property type="entry name" value="ANTAR"/>
    <property type="match status" value="1"/>
</dbReference>
<organism evidence="2 3">
    <name type="scientific">Pseudonocardia eucalypti</name>
    <dbReference type="NCBI Taxonomy" id="648755"/>
    <lineage>
        <taxon>Bacteria</taxon>
        <taxon>Bacillati</taxon>
        <taxon>Actinomycetota</taxon>
        <taxon>Actinomycetes</taxon>
        <taxon>Pseudonocardiales</taxon>
        <taxon>Pseudonocardiaceae</taxon>
        <taxon>Pseudonocardia</taxon>
    </lineage>
</organism>
<proteinExistence type="predicted"/>
<dbReference type="EMBL" id="BAABJP010000003">
    <property type="protein sequence ID" value="GAA5147543.1"/>
    <property type="molecule type" value="Genomic_DNA"/>
</dbReference>
<dbReference type="Gene3D" id="1.10.10.10">
    <property type="entry name" value="Winged helix-like DNA-binding domain superfamily/Winged helix DNA-binding domain"/>
    <property type="match status" value="1"/>
</dbReference>
<dbReference type="Proteomes" id="UP001428817">
    <property type="component" value="Unassembled WGS sequence"/>
</dbReference>
<reference evidence="3" key="1">
    <citation type="journal article" date="2019" name="Int. J. Syst. Evol. Microbiol.">
        <title>The Global Catalogue of Microorganisms (GCM) 10K type strain sequencing project: providing services to taxonomists for standard genome sequencing and annotation.</title>
        <authorList>
            <consortium name="The Broad Institute Genomics Platform"/>
            <consortium name="The Broad Institute Genome Sequencing Center for Infectious Disease"/>
            <person name="Wu L."/>
            <person name="Ma J."/>
        </authorList>
    </citation>
    <scope>NUCLEOTIDE SEQUENCE [LARGE SCALE GENOMIC DNA]</scope>
    <source>
        <strain evidence="3">JCM 18303</strain>
    </source>
</reference>
<accession>A0ABP9PMG7</accession>
<dbReference type="InterPro" id="IPR011006">
    <property type="entry name" value="CheY-like_superfamily"/>
</dbReference>
<comment type="caution">
    <text evidence="2">The sequence shown here is derived from an EMBL/GenBank/DDBJ whole genome shotgun (WGS) entry which is preliminary data.</text>
</comment>
<keyword evidence="3" id="KW-1185">Reference proteome</keyword>
<sequence>MDQGLVSPDWEPLKRLLRTILDRIRAGLGDPPPVSLSVSTTSRAGVLRLITLGEGAGLVEAQTERFGGPIPDAIATGLPILVTDLWSDPRWPELTREAMTALLPDQAAAWTRIQGMVVLPTGHLEQSTIVVSACLPKPADEHTLVVLDRYKQLVEASIAVTIATVADGPDEVLRLLTSRAIIEQAKGAVVAATGTGSTQAWQVLRETSQNNNVKLRELAVALIEYLGDEPVEQPAGLPAPIRNAHADQVARAMWQQLSTQPARA</sequence>
<evidence type="ECO:0000313" key="3">
    <source>
        <dbReference type="Proteomes" id="UP001428817"/>
    </source>
</evidence>
<evidence type="ECO:0000313" key="2">
    <source>
        <dbReference type="EMBL" id="GAA5147543.1"/>
    </source>
</evidence>
<dbReference type="InterPro" id="IPR036388">
    <property type="entry name" value="WH-like_DNA-bd_sf"/>
</dbReference>